<evidence type="ECO:0000256" key="2">
    <source>
        <dbReference type="ARBA" id="ARBA00022737"/>
    </source>
</evidence>
<keyword evidence="1" id="KW-0433">Leucine-rich repeat</keyword>
<feature type="compositionally biased region" description="Low complexity" evidence="3">
    <location>
        <begin position="166"/>
        <end position="180"/>
    </location>
</feature>
<dbReference type="SUPFAM" id="SSF52058">
    <property type="entry name" value="L domain-like"/>
    <property type="match status" value="1"/>
</dbReference>
<protein>
    <recommendedName>
        <fullName evidence="6">U2A'/phosphoprotein 32 family A C-terminal domain-containing protein</fullName>
    </recommendedName>
</protein>
<dbReference type="Gene3D" id="3.80.10.10">
    <property type="entry name" value="Ribonuclease Inhibitor"/>
    <property type="match status" value="1"/>
</dbReference>
<dbReference type="OrthoDB" id="1939344at2759"/>
<sequence length="313" mass="34691">MENLNELTELRVLNLGGNMICTLENIDKLTLLTELNLRRNQINRIGTIGKLPSLLRLFLSNNKLETFESLEPLFQVSSLNELRLDSNGVCGSNQSSYRSRMIRGFPVLKHLDLKPLSDADRKEALLRLSPTKTSSGDDDAEAAAHSRAISSAKAAWERRGDPSPPAMASNDSPDMSSSTSWGTPDKEGSVSHVGYEEREIVPMSREESAVHNDNAGFSEIEVYGDYRVLVIHGSALEVLETTRANTLINAISFRYVGMSEVVAAITNATNANFKIFTRLRRLIFAYNDLQSFDDLLWLSSLGPKAEEVISRVV</sequence>
<name>A0A3F2RM69_9STRA</name>
<dbReference type="EMBL" id="MBDO02000192">
    <property type="protein sequence ID" value="RLN60360.1"/>
    <property type="molecule type" value="Genomic_DNA"/>
</dbReference>
<dbReference type="PANTHER" id="PTHR18849:SF0">
    <property type="entry name" value="CILIA- AND FLAGELLA-ASSOCIATED PROTEIN 410-RELATED"/>
    <property type="match status" value="1"/>
</dbReference>
<evidence type="ECO:0008006" key="6">
    <source>
        <dbReference type="Google" id="ProtNLM"/>
    </source>
</evidence>
<dbReference type="Proteomes" id="UP000277300">
    <property type="component" value="Unassembled WGS sequence"/>
</dbReference>
<gene>
    <name evidence="4" type="ORF">BBP00_00006033</name>
</gene>
<dbReference type="AlphaFoldDB" id="A0A3F2RM69"/>
<proteinExistence type="predicted"/>
<dbReference type="PROSITE" id="PS51450">
    <property type="entry name" value="LRR"/>
    <property type="match status" value="3"/>
</dbReference>
<accession>A0A3F2RM69</accession>
<evidence type="ECO:0000313" key="5">
    <source>
        <dbReference type="Proteomes" id="UP000277300"/>
    </source>
</evidence>
<reference evidence="4 5" key="1">
    <citation type="submission" date="2018-07" db="EMBL/GenBank/DDBJ databases">
        <title>Genome sequencing of oomycete isolates from Chile give support for New Zealand origin for Phytophthora kernoviae and make available the first Nothophytophthora sp. genome.</title>
        <authorList>
            <person name="Studholme D.J."/>
            <person name="Sanfuentes E."/>
            <person name="Panda P."/>
            <person name="Hill R."/>
            <person name="Sambles C."/>
            <person name="Grant M."/>
            <person name="Williams N.M."/>
            <person name="Mcdougal R.L."/>
        </authorList>
    </citation>
    <scope>NUCLEOTIDE SEQUENCE [LARGE SCALE GENOMIC DNA]</scope>
    <source>
        <strain evidence="4">Chile6</strain>
    </source>
</reference>
<dbReference type="PANTHER" id="PTHR18849">
    <property type="entry name" value="LEUCINE RICH REPEAT PROTEIN"/>
    <property type="match status" value="1"/>
</dbReference>
<dbReference type="InterPro" id="IPR001611">
    <property type="entry name" value="Leu-rich_rpt"/>
</dbReference>
<evidence type="ECO:0000256" key="3">
    <source>
        <dbReference type="SAM" id="MobiDB-lite"/>
    </source>
</evidence>
<feature type="region of interest" description="Disordered" evidence="3">
    <location>
        <begin position="151"/>
        <end position="192"/>
    </location>
</feature>
<evidence type="ECO:0000313" key="4">
    <source>
        <dbReference type="EMBL" id="RLN60360.1"/>
    </source>
</evidence>
<dbReference type="Pfam" id="PF14580">
    <property type="entry name" value="LRR_9"/>
    <property type="match status" value="1"/>
</dbReference>
<comment type="caution">
    <text evidence="4">The sequence shown here is derived from an EMBL/GenBank/DDBJ whole genome shotgun (WGS) entry which is preliminary data.</text>
</comment>
<dbReference type="SMART" id="SM00365">
    <property type="entry name" value="LRR_SD22"/>
    <property type="match status" value="2"/>
</dbReference>
<organism evidence="4 5">
    <name type="scientific">Phytophthora kernoviae</name>
    <dbReference type="NCBI Taxonomy" id="325452"/>
    <lineage>
        <taxon>Eukaryota</taxon>
        <taxon>Sar</taxon>
        <taxon>Stramenopiles</taxon>
        <taxon>Oomycota</taxon>
        <taxon>Peronosporomycetes</taxon>
        <taxon>Peronosporales</taxon>
        <taxon>Peronosporaceae</taxon>
        <taxon>Phytophthora</taxon>
    </lineage>
</organism>
<evidence type="ECO:0000256" key="1">
    <source>
        <dbReference type="ARBA" id="ARBA00022614"/>
    </source>
</evidence>
<keyword evidence="2" id="KW-0677">Repeat</keyword>
<dbReference type="InterPro" id="IPR032675">
    <property type="entry name" value="LRR_dom_sf"/>
</dbReference>